<proteinExistence type="predicted"/>
<feature type="compositionally biased region" description="Low complexity" evidence="1">
    <location>
        <begin position="48"/>
        <end position="58"/>
    </location>
</feature>
<keyword evidence="3" id="KW-1185">Reference proteome</keyword>
<accession>A0A9N9P161</accession>
<feature type="compositionally biased region" description="Polar residues" evidence="1">
    <location>
        <begin position="59"/>
        <end position="72"/>
    </location>
</feature>
<feature type="compositionally biased region" description="Polar residues" evidence="1">
    <location>
        <begin position="34"/>
        <end position="47"/>
    </location>
</feature>
<evidence type="ECO:0000256" key="1">
    <source>
        <dbReference type="SAM" id="MobiDB-lite"/>
    </source>
</evidence>
<feature type="compositionally biased region" description="Low complexity" evidence="1">
    <location>
        <begin position="93"/>
        <end position="109"/>
    </location>
</feature>
<feature type="region of interest" description="Disordered" evidence="1">
    <location>
        <begin position="34"/>
        <end position="109"/>
    </location>
</feature>
<gene>
    <name evidence="2" type="ORF">DERYTH_LOCUS19058</name>
</gene>
<name>A0A9N9P161_9GLOM</name>
<evidence type="ECO:0000313" key="2">
    <source>
        <dbReference type="EMBL" id="CAG8774960.1"/>
    </source>
</evidence>
<evidence type="ECO:0000313" key="3">
    <source>
        <dbReference type="Proteomes" id="UP000789405"/>
    </source>
</evidence>
<dbReference type="AlphaFoldDB" id="A0A9N9P161"/>
<dbReference type="Proteomes" id="UP000789405">
    <property type="component" value="Unassembled WGS sequence"/>
</dbReference>
<protein>
    <submittedName>
        <fullName evidence="2">8608_t:CDS:1</fullName>
    </submittedName>
</protein>
<reference evidence="2" key="1">
    <citation type="submission" date="2021-06" db="EMBL/GenBank/DDBJ databases">
        <authorList>
            <person name="Kallberg Y."/>
            <person name="Tangrot J."/>
            <person name="Rosling A."/>
        </authorList>
    </citation>
    <scope>NUCLEOTIDE SEQUENCE</scope>
    <source>
        <strain evidence="2">MA453B</strain>
    </source>
</reference>
<sequence length="109" mass="12088">MISTHLKVVQLDKAKTTTTLPVLLLPLPHLVDNFQKSNQTQKPQSQVKNNKPNPLNNLFPLTSTQEPQSNTDMEVDHPLSPPKPSPVNQFFANTNSTQSSNLTQTNSSK</sequence>
<organism evidence="2 3">
    <name type="scientific">Dentiscutata erythropus</name>
    <dbReference type="NCBI Taxonomy" id="1348616"/>
    <lineage>
        <taxon>Eukaryota</taxon>
        <taxon>Fungi</taxon>
        <taxon>Fungi incertae sedis</taxon>
        <taxon>Mucoromycota</taxon>
        <taxon>Glomeromycotina</taxon>
        <taxon>Glomeromycetes</taxon>
        <taxon>Diversisporales</taxon>
        <taxon>Gigasporaceae</taxon>
        <taxon>Dentiscutata</taxon>
    </lineage>
</organism>
<feature type="non-terminal residue" evidence="2">
    <location>
        <position position="109"/>
    </location>
</feature>
<dbReference type="EMBL" id="CAJVPY010020276">
    <property type="protein sequence ID" value="CAG8774960.1"/>
    <property type="molecule type" value="Genomic_DNA"/>
</dbReference>
<comment type="caution">
    <text evidence="2">The sequence shown here is derived from an EMBL/GenBank/DDBJ whole genome shotgun (WGS) entry which is preliminary data.</text>
</comment>